<dbReference type="AlphaFoldDB" id="A0A7I4XZQ8"/>
<evidence type="ECO:0000313" key="2">
    <source>
        <dbReference type="Proteomes" id="UP000025227"/>
    </source>
</evidence>
<evidence type="ECO:0000256" key="1">
    <source>
        <dbReference type="SAM" id="Phobius"/>
    </source>
</evidence>
<accession>A0A7I4XZQ8</accession>
<feature type="transmembrane region" description="Helical" evidence="1">
    <location>
        <begin position="283"/>
        <end position="303"/>
    </location>
</feature>
<keyword evidence="1" id="KW-0812">Transmembrane</keyword>
<sequence length="306" mass="34651">MRYELVFLTHIIAQVDAILECPKGSLPFDLDECDPNRRSQCPSGFTCRYANDTDNPERKLHLCCATEQMTIEDWFFDAGISPEVFPQPPLTMLKSVEMNPLDETTAFPLVHTGDEIVLLHFPQYTTASIRSVEFWVPPPQGGFLHVMTTVDPADKPFAVFLTYNLPSTGFIRLFVPQVLQGITRRTHYIDNSTSLVKRPSYRLQYVVLVYRTTQPIDTNIRNSISLGSNLTGLNLMYECSNVLCFLSTTQLAEQLGRPIAGSIFYITTNNTMFQTVEVNRTSSTALCSLAQVLLVSLIYFILFKYE</sequence>
<protein>
    <submittedName>
        <fullName evidence="3">DUF3707 domain-containing protein</fullName>
    </submittedName>
</protein>
<dbReference type="OrthoDB" id="5805447at2759"/>
<dbReference type="Proteomes" id="UP000025227">
    <property type="component" value="Unplaced"/>
</dbReference>
<name>A0A7I4XZQ8_HAECO</name>
<keyword evidence="2" id="KW-1185">Reference proteome</keyword>
<dbReference type="OMA" id="DLKPCNP"/>
<keyword evidence="1" id="KW-1133">Transmembrane helix</keyword>
<reference evidence="3" key="1">
    <citation type="submission" date="2020-12" db="UniProtKB">
        <authorList>
            <consortium name="WormBaseParasite"/>
        </authorList>
    </citation>
    <scope>IDENTIFICATION</scope>
    <source>
        <strain evidence="3">MHco3</strain>
    </source>
</reference>
<dbReference type="WBParaSite" id="HCON_00025315-00001">
    <property type="protein sequence ID" value="HCON_00025315-00001"/>
    <property type="gene ID" value="HCON_00025315"/>
</dbReference>
<organism evidence="2 3">
    <name type="scientific">Haemonchus contortus</name>
    <name type="common">Barber pole worm</name>
    <dbReference type="NCBI Taxonomy" id="6289"/>
    <lineage>
        <taxon>Eukaryota</taxon>
        <taxon>Metazoa</taxon>
        <taxon>Ecdysozoa</taxon>
        <taxon>Nematoda</taxon>
        <taxon>Chromadorea</taxon>
        <taxon>Rhabditida</taxon>
        <taxon>Rhabditina</taxon>
        <taxon>Rhabditomorpha</taxon>
        <taxon>Strongyloidea</taxon>
        <taxon>Trichostrongylidae</taxon>
        <taxon>Haemonchus</taxon>
    </lineage>
</organism>
<evidence type="ECO:0000313" key="3">
    <source>
        <dbReference type="WBParaSite" id="HCON_00025315-00001"/>
    </source>
</evidence>
<keyword evidence="1" id="KW-0472">Membrane</keyword>
<proteinExistence type="predicted"/>